<dbReference type="AlphaFoldDB" id="W3WNI0"/>
<dbReference type="Proteomes" id="UP000030651">
    <property type="component" value="Unassembled WGS sequence"/>
</dbReference>
<dbReference type="RefSeq" id="XP_007839953.1">
    <property type="nucleotide sequence ID" value="XM_007841762.1"/>
</dbReference>
<dbReference type="EMBL" id="KI912119">
    <property type="protein sequence ID" value="ETS74697.1"/>
    <property type="molecule type" value="Genomic_DNA"/>
</dbReference>
<dbReference type="KEGG" id="pfy:PFICI_13181"/>
<proteinExistence type="predicted"/>
<reference evidence="2" key="1">
    <citation type="journal article" date="2015" name="BMC Genomics">
        <title>Genomic and transcriptomic analysis of the endophytic fungus Pestalotiopsis fici reveals its lifestyle and high potential for synthesis of natural products.</title>
        <authorList>
            <person name="Wang X."/>
            <person name="Zhang X."/>
            <person name="Liu L."/>
            <person name="Xiang M."/>
            <person name="Wang W."/>
            <person name="Sun X."/>
            <person name="Che Y."/>
            <person name="Guo L."/>
            <person name="Liu G."/>
            <person name="Guo L."/>
            <person name="Wang C."/>
            <person name="Yin W.B."/>
            <person name="Stadler M."/>
            <person name="Zhang X."/>
            <person name="Liu X."/>
        </authorList>
    </citation>
    <scope>NUCLEOTIDE SEQUENCE [LARGE SCALE GENOMIC DNA]</scope>
    <source>
        <strain evidence="2">W106-1 / CGMCC3.15140</strain>
    </source>
</reference>
<dbReference type="HOGENOM" id="CLU_960109_0_0_1"/>
<gene>
    <name evidence="1" type="ORF">PFICI_13181</name>
</gene>
<keyword evidence="2" id="KW-1185">Reference proteome</keyword>
<organism evidence="1 2">
    <name type="scientific">Pestalotiopsis fici (strain W106-1 / CGMCC3.15140)</name>
    <dbReference type="NCBI Taxonomy" id="1229662"/>
    <lineage>
        <taxon>Eukaryota</taxon>
        <taxon>Fungi</taxon>
        <taxon>Dikarya</taxon>
        <taxon>Ascomycota</taxon>
        <taxon>Pezizomycotina</taxon>
        <taxon>Sordariomycetes</taxon>
        <taxon>Xylariomycetidae</taxon>
        <taxon>Amphisphaeriales</taxon>
        <taxon>Sporocadaceae</taxon>
        <taxon>Pestalotiopsis</taxon>
    </lineage>
</organism>
<sequence length="290" mass="33160">MAVRRADIQGILDEIEALRRENQHADDEGLQDVANTLAAALEVEPRIIYFSFNKHPEVLVYDRIRLGTYEIIAQYKRDKRRSILMPGDFVAFRIAFLEWPQVPQGRDLKCFTGIVTLVNGWANDRERTQAVPDFTRAIALEIGAAIDHPPHLIYLSLHHYPDVDTISGMSVRAIMRFDVTEREKARPVLNLGTWIANKVTFPQWPQIQDGHVQSNTADGRNYGHNIMGTEVITPIRFLKPESQRCAENDALCEEILGIVTRYLSLPGHLIKNIRQNCHLIHDMRHPLSKS</sequence>
<protein>
    <submittedName>
        <fullName evidence="1">Uncharacterized protein</fullName>
    </submittedName>
</protein>
<dbReference type="GeneID" id="19278194"/>
<evidence type="ECO:0000313" key="1">
    <source>
        <dbReference type="EMBL" id="ETS74697.1"/>
    </source>
</evidence>
<name>W3WNI0_PESFW</name>
<accession>W3WNI0</accession>
<dbReference type="InParanoid" id="W3WNI0"/>
<evidence type="ECO:0000313" key="2">
    <source>
        <dbReference type="Proteomes" id="UP000030651"/>
    </source>
</evidence>